<dbReference type="Proteomes" id="UP000323717">
    <property type="component" value="Unassembled WGS sequence"/>
</dbReference>
<dbReference type="EMBL" id="VWLE01000355">
    <property type="protein sequence ID" value="KAA3944540.1"/>
    <property type="molecule type" value="Genomic_DNA"/>
</dbReference>
<dbReference type="Gene3D" id="2.60.40.2620">
    <property type="entry name" value="Fimbrillin-like"/>
    <property type="match status" value="1"/>
</dbReference>
<proteinExistence type="predicted"/>
<feature type="non-terminal residue" evidence="1">
    <location>
        <position position="129"/>
    </location>
</feature>
<organism evidence="1 2">
    <name type="scientific">Bacteroides ovatus</name>
    <dbReference type="NCBI Taxonomy" id="28116"/>
    <lineage>
        <taxon>Bacteria</taxon>
        <taxon>Pseudomonadati</taxon>
        <taxon>Bacteroidota</taxon>
        <taxon>Bacteroidia</taxon>
        <taxon>Bacteroidales</taxon>
        <taxon>Bacteroidaceae</taxon>
        <taxon>Bacteroides</taxon>
    </lineage>
</organism>
<accession>A0A5M5BYD3</accession>
<evidence type="ECO:0000313" key="2">
    <source>
        <dbReference type="Proteomes" id="UP000323717"/>
    </source>
</evidence>
<dbReference type="CDD" id="cd13120">
    <property type="entry name" value="BF2867_like_N"/>
    <property type="match status" value="1"/>
</dbReference>
<comment type="caution">
    <text evidence="1">The sequence shown here is derived from an EMBL/GenBank/DDBJ whole genome shotgun (WGS) entry which is preliminary data.</text>
</comment>
<evidence type="ECO:0000313" key="1">
    <source>
        <dbReference type="EMBL" id="KAA3944540.1"/>
    </source>
</evidence>
<dbReference type="Pfam" id="PF13149">
    <property type="entry name" value="Mfa_like_1"/>
    <property type="match status" value="1"/>
</dbReference>
<dbReference type="InterPro" id="IPR042278">
    <property type="entry name" value="Mfa-like_1_N"/>
</dbReference>
<reference evidence="1 2" key="1">
    <citation type="journal article" date="2019" name="Nat. Med.">
        <title>A library of human gut bacterial isolates paired with longitudinal multiomics data enables mechanistic microbiome research.</title>
        <authorList>
            <person name="Poyet M."/>
            <person name="Groussin M."/>
            <person name="Gibbons S.M."/>
            <person name="Avila-Pacheco J."/>
            <person name="Jiang X."/>
            <person name="Kearney S.M."/>
            <person name="Perrotta A.R."/>
            <person name="Berdy B."/>
            <person name="Zhao S."/>
            <person name="Lieberman T.D."/>
            <person name="Swanson P.K."/>
            <person name="Smith M."/>
            <person name="Roesemann S."/>
            <person name="Alexander J.E."/>
            <person name="Rich S.A."/>
            <person name="Livny J."/>
            <person name="Vlamakis H."/>
            <person name="Clish C."/>
            <person name="Bullock K."/>
            <person name="Deik A."/>
            <person name="Scott J."/>
            <person name="Pierce K.A."/>
            <person name="Xavier R.J."/>
            <person name="Alm E.J."/>
        </authorList>
    </citation>
    <scope>NUCLEOTIDE SEQUENCE [LARGE SCALE GENOMIC DNA]</scope>
    <source>
        <strain evidence="1 2">BIOML-A163</strain>
    </source>
</reference>
<gene>
    <name evidence="1" type="ORF">F3D71_20015</name>
</gene>
<dbReference type="InterPro" id="IPR025049">
    <property type="entry name" value="Mfa-like_1"/>
</dbReference>
<dbReference type="AlphaFoldDB" id="A0A5M5BYD3"/>
<sequence>MKLFHSLLYPLLGGLFCLSCSDDEQDSGTKQPTTAGEVTFGVDLTGFSTRVTQDGSSWNDGDKIGTYVLDMKTLEPVTEAANVPYVCSEEGASVSFTSTTPLKVQNDGTPVKFVAYYPYNADVRNFNYP</sequence>
<protein>
    <submittedName>
        <fullName evidence="1">Pectin esterase</fullName>
    </submittedName>
</protein>
<name>A0A5M5BYD3_BACOV</name>